<reference evidence="2 3" key="1">
    <citation type="submission" date="2015-06" db="EMBL/GenBank/DDBJ databases">
        <title>Improved classification and identification of acetic acid bacteria using matrix-assisted laser desorption/ionization time-of-flight mass spectrometry; Gluconobacter nephelii and Gluconobacter uchimurae are later heterotypic synonyms of Gluconobacter japonicus and Gluconobacter oxydans, respectively.</title>
        <authorList>
            <person name="Li L."/>
            <person name="Cleenwerck I."/>
            <person name="De Vuyst L."/>
            <person name="Vandamme P."/>
        </authorList>
    </citation>
    <scope>NUCLEOTIDE SEQUENCE [LARGE SCALE GENOMIC DNA]</scope>
    <source>
        <strain evidence="2 3">LMG 1625</strain>
    </source>
</reference>
<name>A0A149QJ97_9PROT</name>
<dbReference type="Proteomes" id="UP000075473">
    <property type="component" value="Unassembled WGS sequence"/>
</dbReference>
<dbReference type="InterPro" id="IPR006949">
    <property type="entry name" value="Barrel_Baseplate_J-like"/>
</dbReference>
<sequence length="414" mass="41991">MGARLLSASNTATGTTSVPAPVLDATGFIMPEEADILTGVLADINAAFGNTLNTDLSTPQGQLAMSLTAILGDAYDQFLALANGVDPARAEGRMQDAIGRIYFMSRLPASPTTVTCICTGAAGTVIPQGALIKDQSGNSYTADNILTLDATGTAQGTFTCTSAGEVVCPAGSVTISQSVAGWSAVSNPTAGVTGRAVESRAAFEARRKTSVAVNAIGPLDAISAAVQAVSGVTDAYVTDNSTAESITVNGVPLVPHSLYVCVNGGADADIALAILRKKPPGCAYNGNTTVTVADPSSSYATPPSYTVSFQRPTPTPVYVTVRLASSAAVPSTVTTDIQAAVQSAFLGDDGGTRARIGSTLYASRFYAAVASLGAWAQITEITVGTSANPTGFTVQMQADQIPTLDATTISVELV</sequence>
<dbReference type="EMBL" id="LHZA01000120">
    <property type="protein sequence ID" value="KXU97381.1"/>
    <property type="molecule type" value="Genomic_DNA"/>
</dbReference>
<dbReference type="Pfam" id="PF04865">
    <property type="entry name" value="Baseplate_J"/>
    <property type="match status" value="1"/>
</dbReference>
<gene>
    <name evidence="2" type="ORF">AD928_03695</name>
</gene>
<dbReference type="RefSeq" id="WP_062248367.1">
    <property type="nucleotide sequence ID" value="NZ_LHZA01000120.1"/>
</dbReference>
<proteinExistence type="predicted"/>
<dbReference type="AlphaFoldDB" id="A0A149QJ97"/>
<organism evidence="2 3">
    <name type="scientific">Acetobacter cerevisiae</name>
    <dbReference type="NCBI Taxonomy" id="178900"/>
    <lineage>
        <taxon>Bacteria</taxon>
        <taxon>Pseudomonadati</taxon>
        <taxon>Pseudomonadota</taxon>
        <taxon>Alphaproteobacteria</taxon>
        <taxon>Acetobacterales</taxon>
        <taxon>Acetobacteraceae</taxon>
        <taxon>Acetobacter</taxon>
    </lineage>
</organism>
<evidence type="ECO:0000259" key="1">
    <source>
        <dbReference type="Pfam" id="PF04865"/>
    </source>
</evidence>
<dbReference type="PATRIC" id="fig|178900.5.peg.2970"/>
<protein>
    <recommendedName>
        <fullName evidence="1">Baseplate protein J-like barrel domain-containing protein</fullName>
    </recommendedName>
</protein>
<accession>A0A149QJ97</accession>
<evidence type="ECO:0000313" key="2">
    <source>
        <dbReference type="EMBL" id="KXU97381.1"/>
    </source>
</evidence>
<feature type="domain" description="Baseplate protein J-like barrel" evidence="1">
    <location>
        <begin position="117"/>
        <end position="194"/>
    </location>
</feature>
<comment type="caution">
    <text evidence="2">The sequence shown here is derived from an EMBL/GenBank/DDBJ whole genome shotgun (WGS) entry which is preliminary data.</text>
</comment>
<evidence type="ECO:0000313" key="3">
    <source>
        <dbReference type="Proteomes" id="UP000075473"/>
    </source>
</evidence>